<reference evidence="1" key="1">
    <citation type="submission" date="2016-10" db="EMBL/GenBank/DDBJ databases">
        <title>Sequence of Gallionella enrichment culture.</title>
        <authorList>
            <person name="Poehlein A."/>
            <person name="Muehling M."/>
            <person name="Daniel R."/>
        </authorList>
    </citation>
    <scope>NUCLEOTIDE SEQUENCE</scope>
</reference>
<evidence type="ECO:0000313" key="1">
    <source>
        <dbReference type="EMBL" id="OIQ71890.1"/>
    </source>
</evidence>
<sequence>MEVKAARADCVAPWERHFGLAASGHQGSEDIDGGAHLSDQVVIFPVERYCRYIYRYAPSCKIVLDRAAEPGQEFNHDVHVQDFGDI</sequence>
<comment type="caution">
    <text evidence="1">The sequence shown here is derived from an EMBL/GenBank/DDBJ whole genome shotgun (WGS) entry which is preliminary data.</text>
</comment>
<proteinExistence type="predicted"/>
<organism evidence="1">
    <name type="scientific">mine drainage metagenome</name>
    <dbReference type="NCBI Taxonomy" id="410659"/>
    <lineage>
        <taxon>unclassified sequences</taxon>
        <taxon>metagenomes</taxon>
        <taxon>ecological metagenomes</taxon>
    </lineage>
</organism>
<dbReference type="AlphaFoldDB" id="A0A1J5PL61"/>
<gene>
    <name evidence="1" type="ORF">GALL_464920</name>
</gene>
<name>A0A1J5PL61_9ZZZZ</name>
<dbReference type="EMBL" id="MLJW01003515">
    <property type="protein sequence ID" value="OIQ71890.1"/>
    <property type="molecule type" value="Genomic_DNA"/>
</dbReference>
<accession>A0A1J5PL61</accession>
<protein>
    <submittedName>
        <fullName evidence="1">Uncharacterized protein</fullName>
    </submittedName>
</protein>